<evidence type="ECO:0000256" key="2">
    <source>
        <dbReference type="SAM" id="Phobius"/>
    </source>
</evidence>
<keyword evidence="2 4" id="KW-0812">Transmembrane</keyword>
<feature type="chain" id="PRO_5001807910" evidence="3">
    <location>
        <begin position="18"/>
        <end position="165"/>
    </location>
</feature>
<sequence length="165" mass="17665">MMKTLALLLQLLSGANLLLHDGHIATVLCSQSPPAAVFTTPVLLQNAPDVEEQVSIHEGPLLSRARDTLRNVWKSRVSKLPRAKLVTVAAVFVAVAAALASWIRRCAGTRSRLATVRESTNLRRLMASGGSGEGPGDGEDDECSAAPETSGLWLFYVFLSQEGNK</sequence>
<keyword evidence="2" id="KW-1133">Transmembrane helix</keyword>
<dbReference type="AlphaFoldDB" id="A0A086J7N8"/>
<keyword evidence="2" id="KW-0472">Membrane</keyword>
<evidence type="ECO:0000256" key="3">
    <source>
        <dbReference type="SAM" id="SignalP"/>
    </source>
</evidence>
<evidence type="ECO:0000313" key="5">
    <source>
        <dbReference type="Proteomes" id="UP000028828"/>
    </source>
</evidence>
<reference evidence="4 5" key="1">
    <citation type="submission" date="2014-03" db="EMBL/GenBank/DDBJ databases">
        <authorList>
            <person name="Sibley D."/>
            <person name="Venepally P."/>
            <person name="Karamycheva S."/>
            <person name="Hadjithomas M."/>
            <person name="Khan A."/>
            <person name="Brunk B."/>
            <person name="Roos D."/>
            <person name="Caler E."/>
            <person name="Lorenzi H."/>
        </authorList>
    </citation>
    <scope>NUCLEOTIDE SEQUENCE [LARGE SCALE GENOMIC DNA]</scope>
    <source>
        <strain evidence="5">p89</strain>
    </source>
</reference>
<feature type="region of interest" description="Disordered" evidence="1">
    <location>
        <begin position="125"/>
        <end position="145"/>
    </location>
</feature>
<evidence type="ECO:0000256" key="1">
    <source>
        <dbReference type="SAM" id="MobiDB-lite"/>
    </source>
</evidence>
<comment type="caution">
    <text evidence="4">The sequence shown here is derived from an EMBL/GenBank/DDBJ whole genome shotgun (WGS) entry which is preliminary data.</text>
</comment>
<proteinExistence type="predicted"/>
<organism evidence="4 5">
    <name type="scientific">Toxoplasma gondii p89</name>
    <dbReference type="NCBI Taxonomy" id="943119"/>
    <lineage>
        <taxon>Eukaryota</taxon>
        <taxon>Sar</taxon>
        <taxon>Alveolata</taxon>
        <taxon>Apicomplexa</taxon>
        <taxon>Conoidasida</taxon>
        <taxon>Coccidia</taxon>
        <taxon>Eucoccidiorida</taxon>
        <taxon>Eimeriorina</taxon>
        <taxon>Sarcocystidae</taxon>
        <taxon>Toxoplasma</taxon>
    </lineage>
</organism>
<evidence type="ECO:0000313" key="4">
    <source>
        <dbReference type="EMBL" id="KFG28156.1"/>
    </source>
</evidence>
<gene>
    <name evidence="4" type="ORF">TGP89_266480</name>
</gene>
<keyword evidence="3" id="KW-0732">Signal</keyword>
<dbReference type="Proteomes" id="UP000028828">
    <property type="component" value="Unassembled WGS sequence"/>
</dbReference>
<name>A0A086J7N8_TOXGO</name>
<protein>
    <submittedName>
        <fullName evidence="4">Putative transmembrane protein</fullName>
    </submittedName>
</protein>
<accession>A0A086J7N8</accession>
<dbReference type="EMBL" id="AEYI02002478">
    <property type="protein sequence ID" value="KFG28156.1"/>
    <property type="molecule type" value="Genomic_DNA"/>
</dbReference>
<feature type="signal peptide" evidence="3">
    <location>
        <begin position="1"/>
        <end position="17"/>
    </location>
</feature>
<dbReference type="VEuPathDB" id="ToxoDB:TGP89_266480"/>
<feature type="transmembrane region" description="Helical" evidence="2">
    <location>
        <begin position="85"/>
        <end position="103"/>
    </location>
</feature>